<dbReference type="PANTHER" id="PTHR43673:SF10">
    <property type="entry name" value="NADH DEHYDROGENASE_NAD(P)H NITROREDUCTASE XCC3605-RELATED"/>
    <property type="match status" value="1"/>
</dbReference>
<comment type="caution">
    <text evidence="7">The sequence shown here is derived from an EMBL/GenBank/DDBJ whole genome shotgun (WGS) entry which is preliminary data.</text>
</comment>
<gene>
    <name evidence="7" type="ORF">F8R14_00310</name>
</gene>
<name>A0A833CD56_9FIRM</name>
<dbReference type="PROSITE" id="PS51379">
    <property type="entry name" value="4FE4S_FER_2"/>
    <property type="match status" value="2"/>
</dbReference>
<dbReference type="EMBL" id="WBKH01000001">
    <property type="protein sequence ID" value="KAB1479754.1"/>
    <property type="molecule type" value="Genomic_DNA"/>
</dbReference>
<proteinExistence type="inferred from homology"/>
<dbReference type="GO" id="GO:0016491">
    <property type="term" value="F:oxidoreductase activity"/>
    <property type="evidence" value="ECO:0007669"/>
    <property type="project" value="UniProtKB-KW"/>
</dbReference>
<dbReference type="Gene3D" id="3.40.109.10">
    <property type="entry name" value="NADH Oxidase"/>
    <property type="match status" value="1"/>
</dbReference>
<evidence type="ECO:0000256" key="1">
    <source>
        <dbReference type="ARBA" id="ARBA00007118"/>
    </source>
</evidence>
<evidence type="ECO:0000256" key="2">
    <source>
        <dbReference type="ARBA" id="ARBA00022723"/>
    </source>
</evidence>
<sequence length="271" mass="30253">MSFSVLTDVCVKCNMCVAECPTGLLVMKENGPAAGFGSCISCGHCVAVCPTGAIDYTVTPRAEQIPVGDYHMPDPETVEKFLRYRRSIRTFRDTPVPKELITRLLNVARMAPTGSNSQGVSYRVIQKKETLTAISDAVMDWMIGLGKENSRMRIYAHNAKRYNRTGRDFILHKAPALVLAISKDELVERGRDNGHFALTYAELMAPSLGLGSCWSGFVEFCAQVGYEPLLQLLNLPDGYRVAGAIMVGYPKFKYHYMLERESLRVFFDEED</sequence>
<dbReference type="Pfam" id="PF13187">
    <property type="entry name" value="Fer4_9"/>
    <property type="match status" value="1"/>
</dbReference>
<evidence type="ECO:0000256" key="3">
    <source>
        <dbReference type="ARBA" id="ARBA00023002"/>
    </source>
</evidence>
<dbReference type="Pfam" id="PF00881">
    <property type="entry name" value="Nitroreductase"/>
    <property type="match status" value="1"/>
</dbReference>
<organism evidence="7 8">
    <name type="scientific">Veillonella seminalis</name>
    <dbReference type="NCBI Taxonomy" id="1502943"/>
    <lineage>
        <taxon>Bacteria</taxon>
        <taxon>Bacillati</taxon>
        <taxon>Bacillota</taxon>
        <taxon>Negativicutes</taxon>
        <taxon>Veillonellales</taxon>
        <taxon>Veillonellaceae</taxon>
        <taxon>Veillonella</taxon>
    </lineage>
</organism>
<dbReference type="GO" id="GO:0051536">
    <property type="term" value="F:iron-sulfur cluster binding"/>
    <property type="evidence" value="ECO:0007669"/>
    <property type="project" value="UniProtKB-KW"/>
</dbReference>
<dbReference type="CDD" id="cd02143">
    <property type="entry name" value="nitroreductase_FeS-like"/>
    <property type="match status" value="1"/>
</dbReference>
<dbReference type="GO" id="GO:0046872">
    <property type="term" value="F:metal ion binding"/>
    <property type="evidence" value="ECO:0007669"/>
    <property type="project" value="UniProtKB-KW"/>
</dbReference>
<keyword evidence="3" id="KW-0560">Oxidoreductase</keyword>
<dbReference type="GeneID" id="83054322"/>
<dbReference type="InterPro" id="IPR000415">
    <property type="entry name" value="Nitroreductase-like"/>
</dbReference>
<evidence type="ECO:0000256" key="5">
    <source>
        <dbReference type="ARBA" id="ARBA00023014"/>
    </source>
</evidence>
<evidence type="ECO:0000313" key="7">
    <source>
        <dbReference type="EMBL" id="KAB1479754.1"/>
    </source>
</evidence>
<reference evidence="7 8" key="1">
    <citation type="submission" date="2019-09" db="EMBL/GenBank/DDBJ databases">
        <title>Draft genome sequence of 3 type strains from the CCUG.</title>
        <authorList>
            <person name="Pineiro-Iglesias B."/>
            <person name="Tunovic T."/>
            <person name="Unosson C."/>
            <person name="Inganas E."/>
            <person name="Ohlen M."/>
            <person name="Cardew S."/>
            <person name="Jensie-Markopoulos S."/>
            <person name="Salva-Serra F."/>
            <person name="Jaen-Luchoro D."/>
            <person name="Karlsson R."/>
            <person name="Svensson-Stadler L."/>
            <person name="Chun J."/>
            <person name="Moore E."/>
        </authorList>
    </citation>
    <scope>NUCLEOTIDE SEQUENCE [LARGE SCALE GENOMIC DNA]</scope>
    <source>
        <strain evidence="7 8">CCUG 65427</strain>
    </source>
</reference>
<dbReference type="InterPro" id="IPR017900">
    <property type="entry name" value="4Fe4S_Fe_S_CS"/>
</dbReference>
<dbReference type="PROSITE" id="PS00198">
    <property type="entry name" value="4FE4S_FER_1"/>
    <property type="match status" value="2"/>
</dbReference>
<dbReference type="SUPFAM" id="SSF54862">
    <property type="entry name" value="4Fe-4S ferredoxins"/>
    <property type="match status" value="1"/>
</dbReference>
<dbReference type="Proteomes" id="UP000434554">
    <property type="component" value="Unassembled WGS sequence"/>
</dbReference>
<evidence type="ECO:0000256" key="4">
    <source>
        <dbReference type="ARBA" id="ARBA00023004"/>
    </source>
</evidence>
<evidence type="ECO:0000313" key="8">
    <source>
        <dbReference type="Proteomes" id="UP000434554"/>
    </source>
</evidence>
<dbReference type="PANTHER" id="PTHR43673">
    <property type="entry name" value="NAD(P)H NITROREDUCTASE YDGI-RELATED"/>
    <property type="match status" value="1"/>
</dbReference>
<dbReference type="RefSeq" id="WP_127007075.1">
    <property type="nucleotide sequence ID" value="NZ_RQUZ01000001.1"/>
</dbReference>
<feature type="domain" description="4Fe-4S ferredoxin-type" evidence="6">
    <location>
        <begin position="1"/>
        <end position="29"/>
    </location>
</feature>
<protein>
    <submittedName>
        <fullName evidence="7">4Fe-4S dicluster domain-containing protein</fullName>
    </submittedName>
</protein>
<keyword evidence="4" id="KW-0408">Iron</keyword>
<dbReference type="SUPFAM" id="SSF55469">
    <property type="entry name" value="FMN-dependent nitroreductase-like"/>
    <property type="match status" value="1"/>
</dbReference>
<dbReference type="AlphaFoldDB" id="A0A833CD56"/>
<evidence type="ECO:0000259" key="6">
    <source>
        <dbReference type="PROSITE" id="PS51379"/>
    </source>
</evidence>
<keyword evidence="2" id="KW-0479">Metal-binding</keyword>
<accession>A0A833CD56</accession>
<keyword evidence="5" id="KW-0411">Iron-sulfur</keyword>
<comment type="similarity">
    <text evidence="1">Belongs to the nitroreductase family.</text>
</comment>
<dbReference type="Gene3D" id="3.30.70.20">
    <property type="match status" value="1"/>
</dbReference>
<dbReference type="InterPro" id="IPR017896">
    <property type="entry name" value="4Fe4S_Fe-S-bd"/>
</dbReference>
<feature type="domain" description="4Fe-4S ferredoxin-type" evidence="6">
    <location>
        <begin position="30"/>
        <end position="59"/>
    </location>
</feature>
<dbReference type="InterPro" id="IPR029479">
    <property type="entry name" value="Nitroreductase"/>
</dbReference>